<dbReference type="PROSITE" id="PS51898">
    <property type="entry name" value="TYR_RECOMBINASE"/>
    <property type="match status" value="1"/>
</dbReference>
<dbReference type="EMBL" id="CP021422">
    <property type="protein sequence ID" value="ASB40460.1"/>
    <property type="molecule type" value="Genomic_DNA"/>
</dbReference>
<name>A0ABN5A0X7_9FIRM</name>
<feature type="domain" description="Tyr recombinase" evidence="2">
    <location>
        <begin position="18"/>
        <end position="141"/>
    </location>
</feature>
<proteinExistence type="predicted"/>
<keyword evidence="4" id="KW-1185">Reference proteome</keyword>
<evidence type="ECO:0000256" key="1">
    <source>
        <dbReference type="ARBA" id="ARBA00023172"/>
    </source>
</evidence>
<sequence>MIGIPAYVPKTMKSEDDYIPYIFSEAELESIFLCADSLVPKSNYPYMQYEFPMILRLLFGCGMRIGEVLSLQMKDVDLENGIITIRNAKNEKDRLVPLHFNLAPVFIRYCIAIGVNNKSEALVFPGRDENDRIISTYLISY</sequence>
<dbReference type="InterPro" id="IPR013762">
    <property type="entry name" value="Integrase-like_cat_sf"/>
</dbReference>
<protein>
    <recommendedName>
        <fullName evidence="2">Tyr recombinase domain-containing protein</fullName>
    </recommendedName>
</protein>
<reference evidence="4" key="1">
    <citation type="submission" date="2017-05" db="EMBL/GenBank/DDBJ databases">
        <title>Improved OligoMM genomes.</title>
        <authorList>
            <person name="Garzetti D."/>
        </authorList>
    </citation>
    <scope>NUCLEOTIDE SEQUENCE [LARGE SCALE GENOMIC DNA]</scope>
    <source>
        <strain evidence="4">KB18</strain>
    </source>
</reference>
<dbReference type="Gene3D" id="1.10.443.10">
    <property type="entry name" value="Intergrase catalytic core"/>
    <property type="match status" value="1"/>
</dbReference>
<dbReference type="InterPro" id="IPR011010">
    <property type="entry name" value="DNA_brk_join_enz"/>
</dbReference>
<accession>A0ABN5A0X7</accession>
<organism evidence="3 4">
    <name type="scientific">Acutalibacter muris</name>
    <dbReference type="NCBI Taxonomy" id="1796620"/>
    <lineage>
        <taxon>Bacteria</taxon>
        <taxon>Bacillati</taxon>
        <taxon>Bacillota</taxon>
        <taxon>Clostridia</taxon>
        <taxon>Eubacteriales</taxon>
        <taxon>Acutalibacteraceae</taxon>
        <taxon>Acutalibacter</taxon>
    </lineage>
</organism>
<dbReference type="Pfam" id="PF00589">
    <property type="entry name" value="Phage_integrase"/>
    <property type="match status" value="1"/>
</dbReference>
<evidence type="ECO:0000313" key="3">
    <source>
        <dbReference type="EMBL" id="ASB40460.1"/>
    </source>
</evidence>
<gene>
    <name evidence="3" type="ORF">ADH66_07160</name>
</gene>
<dbReference type="Proteomes" id="UP000196710">
    <property type="component" value="Chromosome"/>
</dbReference>
<keyword evidence="1" id="KW-0233">DNA recombination</keyword>
<evidence type="ECO:0000259" key="2">
    <source>
        <dbReference type="PROSITE" id="PS51898"/>
    </source>
</evidence>
<dbReference type="InterPro" id="IPR002104">
    <property type="entry name" value="Integrase_catalytic"/>
</dbReference>
<dbReference type="SUPFAM" id="SSF56349">
    <property type="entry name" value="DNA breaking-rejoining enzymes"/>
    <property type="match status" value="1"/>
</dbReference>
<evidence type="ECO:0000313" key="4">
    <source>
        <dbReference type="Proteomes" id="UP000196710"/>
    </source>
</evidence>